<reference evidence="1 2" key="1">
    <citation type="submission" date="2016-10" db="EMBL/GenBank/DDBJ databases">
        <authorList>
            <person name="de Groot N.N."/>
        </authorList>
    </citation>
    <scope>NUCLEOTIDE SEQUENCE [LARGE SCALE GENOMIC DNA]</scope>
    <source>
        <strain evidence="1">MBHS1</strain>
    </source>
</reference>
<dbReference type="Proteomes" id="UP000236724">
    <property type="component" value="Unassembled WGS sequence"/>
</dbReference>
<dbReference type="RefSeq" id="WP_103919473.1">
    <property type="nucleotide sequence ID" value="NZ_FMSV02000360.1"/>
</dbReference>
<keyword evidence="2" id="KW-1185">Reference proteome</keyword>
<dbReference type="InterPro" id="IPR010982">
    <property type="entry name" value="Lambda_DNA-bd_dom_sf"/>
</dbReference>
<dbReference type="GO" id="GO:0003677">
    <property type="term" value="F:DNA binding"/>
    <property type="evidence" value="ECO:0007669"/>
    <property type="project" value="InterPro"/>
</dbReference>
<evidence type="ECO:0000313" key="1">
    <source>
        <dbReference type="EMBL" id="SEH05562.1"/>
    </source>
</evidence>
<sequence length="331" mass="37724">MNNHNFAELLTHFMTQVNISASDLARRIDVNRHTLRRWRSGEIARPDCRKILACLPHLALNKQQRQIFLRAAGCGSNESLGGKPAEIDPSRLSPFVAGQPIIHPQQFCGRKEIIGQIIQLWRNLPLQNVAVTGIRRSGKSSLLHYLKHMLPQQLSTDYQVILVDFKEARMRQQSSLLQYLLQGLELPTLTNCSLVNFEEILSFNTIKHPTLVLMDDIEYGLAAENLSQEFWWGLRSIQHNYCYGHLGFLLSSRTAPAELAQQEGKSSPFFNVFSYQVNLPPFTQAEAEHVIARSSITFQEEDCERIITQAQGAPEVLQELCIQHLQQLEKQ</sequence>
<dbReference type="SUPFAM" id="SSF52540">
    <property type="entry name" value="P-loop containing nucleoside triphosphate hydrolases"/>
    <property type="match status" value="1"/>
</dbReference>
<name>A0A1H6F621_9GAMM</name>
<dbReference type="PANTHER" id="PTHR34301:SF8">
    <property type="entry name" value="ATPASE DOMAIN-CONTAINING PROTEIN"/>
    <property type="match status" value="1"/>
</dbReference>
<accession>A0A1H6F621</accession>
<dbReference type="OrthoDB" id="141199at2"/>
<dbReference type="Gene3D" id="3.40.50.300">
    <property type="entry name" value="P-loop containing nucleotide triphosphate hydrolases"/>
    <property type="match status" value="1"/>
</dbReference>
<dbReference type="EMBL" id="FMSV02000360">
    <property type="protein sequence ID" value="SEH05562.1"/>
    <property type="molecule type" value="Genomic_DNA"/>
</dbReference>
<dbReference type="AlphaFoldDB" id="A0A1H6F621"/>
<proteinExistence type="predicted"/>
<gene>
    <name evidence="1" type="ORF">MBHS_01417</name>
</gene>
<dbReference type="InterPro" id="IPR027417">
    <property type="entry name" value="P-loop_NTPase"/>
</dbReference>
<evidence type="ECO:0000313" key="2">
    <source>
        <dbReference type="Proteomes" id="UP000236724"/>
    </source>
</evidence>
<dbReference type="SUPFAM" id="SSF47413">
    <property type="entry name" value="lambda repressor-like DNA-binding domains"/>
    <property type="match status" value="1"/>
</dbReference>
<organism evidence="1 2">
    <name type="scientific">Candidatus Venteria ishoeyi</name>
    <dbReference type="NCBI Taxonomy" id="1899563"/>
    <lineage>
        <taxon>Bacteria</taxon>
        <taxon>Pseudomonadati</taxon>
        <taxon>Pseudomonadota</taxon>
        <taxon>Gammaproteobacteria</taxon>
        <taxon>Thiotrichales</taxon>
        <taxon>Thiotrichaceae</taxon>
        <taxon>Venteria</taxon>
    </lineage>
</organism>
<protein>
    <submittedName>
        <fullName evidence="1">Uncharacterized protein</fullName>
    </submittedName>
</protein>
<dbReference type="PANTHER" id="PTHR34301">
    <property type="entry name" value="DNA-BINDING PROTEIN-RELATED"/>
    <property type="match status" value="1"/>
</dbReference>